<sequence length="231" mass="25124">MGEEIRLTAADGEQFAAYLALPARLPAPALVVLPEVFNTNPHIRSVADGYAADGFIALAPDVFWRQEAGCYLPYTDEGRAKARALWAELDTDQFTRDLGDIVAFLRARPDCTGKVGVMGFCLGGKFAYLASTRLPVDAAVSYYGVHIDQHLDEAGKRGCPILMQFASDDPHVPEATVAAIRARMGGEAGVDIHVYPGTEHGFNRQGYPPFNEDAAREARRRTVALLRDCLA</sequence>
<keyword evidence="2" id="KW-0378">Hydrolase</keyword>
<feature type="domain" description="Dienelactone hydrolase" evidence="1">
    <location>
        <begin position="15"/>
        <end position="228"/>
    </location>
</feature>
<dbReference type="PANTHER" id="PTHR46623">
    <property type="entry name" value="CARBOXYMETHYLENEBUTENOLIDASE-RELATED"/>
    <property type="match status" value="1"/>
</dbReference>
<evidence type="ECO:0000313" key="3">
    <source>
        <dbReference type="Proteomes" id="UP000727907"/>
    </source>
</evidence>
<dbReference type="Pfam" id="PF01738">
    <property type="entry name" value="DLH"/>
    <property type="match status" value="1"/>
</dbReference>
<evidence type="ECO:0000259" key="1">
    <source>
        <dbReference type="Pfam" id="PF01738"/>
    </source>
</evidence>
<name>A0ABS6IN46_9HYPH</name>
<comment type="caution">
    <text evidence="2">The sequence shown here is derived from an EMBL/GenBank/DDBJ whole genome shotgun (WGS) entry which is preliminary data.</text>
</comment>
<proteinExistence type="predicted"/>
<dbReference type="RefSeq" id="WP_216964049.1">
    <property type="nucleotide sequence ID" value="NZ_JAHOPB010000002.1"/>
</dbReference>
<keyword evidence="3" id="KW-1185">Reference proteome</keyword>
<dbReference type="InterPro" id="IPR002925">
    <property type="entry name" value="Dienelactn_hydro"/>
</dbReference>
<dbReference type="Proteomes" id="UP000727907">
    <property type="component" value="Unassembled WGS sequence"/>
</dbReference>
<reference evidence="2 3" key="1">
    <citation type="submission" date="2021-06" db="EMBL/GenBank/DDBJ databases">
        <authorList>
            <person name="Lee D.H."/>
        </authorList>
    </citation>
    <scope>NUCLEOTIDE SEQUENCE [LARGE SCALE GENOMIC DNA]</scope>
    <source>
        <strain evidence="2 3">MMS21-HV4-11</strain>
    </source>
</reference>
<accession>A0ABS6IN46</accession>
<evidence type="ECO:0000313" key="2">
    <source>
        <dbReference type="EMBL" id="MBU8875751.1"/>
    </source>
</evidence>
<organism evidence="2 3">
    <name type="scientific">Reyranella humidisoli</name>
    <dbReference type="NCBI Taxonomy" id="2849149"/>
    <lineage>
        <taxon>Bacteria</taxon>
        <taxon>Pseudomonadati</taxon>
        <taxon>Pseudomonadota</taxon>
        <taxon>Alphaproteobacteria</taxon>
        <taxon>Hyphomicrobiales</taxon>
        <taxon>Reyranellaceae</taxon>
        <taxon>Reyranella</taxon>
    </lineage>
</organism>
<dbReference type="GO" id="GO:0016787">
    <property type="term" value="F:hydrolase activity"/>
    <property type="evidence" value="ECO:0007669"/>
    <property type="project" value="UniProtKB-KW"/>
</dbReference>
<dbReference type="PANTHER" id="PTHR46623:SF6">
    <property type="entry name" value="ALPHA_BETA-HYDROLASES SUPERFAMILY PROTEIN"/>
    <property type="match status" value="1"/>
</dbReference>
<gene>
    <name evidence="2" type="ORF">KQ910_18400</name>
</gene>
<dbReference type="EMBL" id="JAHOPB010000002">
    <property type="protein sequence ID" value="MBU8875751.1"/>
    <property type="molecule type" value="Genomic_DNA"/>
</dbReference>
<dbReference type="InterPro" id="IPR051049">
    <property type="entry name" value="Dienelactone_hydrolase-like"/>
</dbReference>
<protein>
    <submittedName>
        <fullName evidence="2">Dienelactone hydrolase family protein</fullName>
    </submittedName>
</protein>